<dbReference type="InterPro" id="IPR036961">
    <property type="entry name" value="Kinesin_motor_dom_sf"/>
</dbReference>
<dbReference type="Proteomes" id="UP001485043">
    <property type="component" value="Unassembled WGS sequence"/>
</dbReference>
<keyword evidence="3" id="KW-0547">Nucleotide-binding</keyword>
<evidence type="ECO:0000256" key="3">
    <source>
        <dbReference type="PROSITE-ProRule" id="PRU00283"/>
    </source>
</evidence>
<evidence type="ECO:0000256" key="5">
    <source>
        <dbReference type="SAM" id="MobiDB-lite"/>
    </source>
</evidence>
<evidence type="ECO:0000313" key="7">
    <source>
        <dbReference type="EMBL" id="KAK9863845.1"/>
    </source>
</evidence>
<dbReference type="GO" id="GO:0008017">
    <property type="term" value="F:microtubule binding"/>
    <property type="evidence" value="ECO:0007669"/>
    <property type="project" value="InterPro"/>
</dbReference>
<comment type="similarity">
    <text evidence="3">Belongs to the TRAFAC class myosin-kinesin ATPase superfamily. Kinesin family.</text>
</comment>
<dbReference type="PRINTS" id="PR00380">
    <property type="entry name" value="KINESINHEAVY"/>
</dbReference>
<sequence>MPCNSSGHDEVLTQPRSWPGNQLVYWNGILQLHIWLFTDAIHGRLSAPQASLAEHCLRHTPVGVRSVSETAAGEVQRGTQDIHDTAADKHKSSDTADFIKNAATAPFHEAVRSAQILTGHKKGFSNDNMQPAGNITQARHTDHDKGELYADTLKKAKGKWQDRTAGIALRQQFLPHSQPQNGKQSPQQTAIRQQQLYTDHAFAFDSVFSEASTTDEVYATCISGIVEAAFAGINGAILTYGQTGSGKTFTLLGYGDTPGIVGLAVAQICAFAKQSRDEVHMKISMLEIYKERIRDLLVEPNSKQSILKIQDDPLAGVIVKGLTQHAVDDLGTIMQHLHQGNRWRQTASHNMNMTSSRSHAIFQIAIERRPEHAPHDVHISRLSFADLAGSERSDKTGTLGIAQRQQEAAKINHGLLMLGNTIAALADQQQHADGHNHSQDLSKTPKHAKRKDYISYRSSKLTHVLKPCLGGNAQTYIVAAVHLAPEHLEETLHTLRFAGRASRVTNHYSVNRLVDHARLANVYETQVVQLQHRLSLIEDTQLHSLQAQVRDLEGQLRLLQEQNASLQQELQMTRDAAHTMRSLSIPLDPVEAPDPGPLVPHMTPTQALRRLGTMTGLPMNGGTKHDDALVHKVLASVKRMQVEREALKWRCRDLGHQVQRTTTVGHQEQQQVDAASEACSRLEQAMGLSQSMDSSVLPLSTRVGAVTEMAEMMTAEMQSMQEQHSVAATLHSLDAEAVGRAMQRDEQQQAQFQALRQAMQALSNPAPATDPLGKKRGGWGLCGGADAAAPPTASPAQLDSPRRRKVSQLQLALAEQQEQGAKQQVSELQQRLQQCEEMLQQWAGLSAPEAGASGSAAIRAAQQARQEATADVWQPFAGTELPGRTRGSS</sequence>
<dbReference type="AlphaFoldDB" id="A0AAW1T2V1"/>
<feature type="region of interest" description="Disordered" evidence="5">
    <location>
        <begin position="854"/>
        <end position="889"/>
    </location>
</feature>
<evidence type="ECO:0000256" key="4">
    <source>
        <dbReference type="SAM" id="Coils"/>
    </source>
</evidence>
<reference evidence="7 8" key="1">
    <citation type="journal article" date="2024" name="Nat. Commun.">
        <title>Phylogenomics reveals the evolutionary origins of lichenization in chlorophyte algae.</title>
        <authorList>
            <person name="Puginier C."/>
            <person name="Libourel C."/>
            <person name="Otte J."/>
            <person name="Skaloud P."/>
            <person name="Haon M."/>
            <person name="Grisel S."/>
            <person name="Petersen M."/>
            <person name="Berrin J.G."/>
            <person name="Delaux P.M."/>
            <person name="Dal Grande F."/>
            <person name="Keller J."/>
        </authorList>
    </citation>
    <scope>NUCLEOTIDE SEQUENCE [LARGE SCALE GENOMIC DNA]</scope>
    <source>
        <strain evidence="7 8">SAG 2523</strain>
    </source>
</reference>
<evidence type="ECO:0000256" key="1">
    <source>
        <dbReference type="ARBA" id="ARBA00023054"/>
    </source>
</evidence>
<dbReference type="Gene3D" id="3.40.850.10">
    <property type="entry name" value="Kinesin motor domain"/>
    <property type="match status" value="1"/>
</dbReference>
<dbReference type="PANTHER" id="PTHR47968:SF75">
    <property type="entry name" value="CENTROMERE-ASSOCIATED PROTEIN E"/>
    <property type="match status" value="1"/>
</dbReference>
<feature type="binding site" evidence="3">
    <location>
        <begin position="241"/>
        <end position="248"/>
    </location>
    <ligand>
        <name>ATP</name>
        <dbReference type="ChEBI" id="CHEBI:30616"/>
    </ligand>
</feature>
<dbReference type="GO" id="GO:0005524">
    <property type="term" value="F:ATP binding"/>
    <property type="evidence" value="ECO:0007669"/>
    <property type="project" value="UniProtKB-UniRule"/>
</dbReference>
<feature type="compositionally biased region" description="Basic and acidic residues" evidence="5">
    <location>
        <begin position="430"/>
        <end position="440"/>
    </location>
</feature>
<proteinExistence type="inferred from homology"/>
<dbReference type="InterPro" id="IPR027417">
    <property type="entry name" value="P-loop_NTPase"/>
</dbReference>
<dbReference type="InterPro" id="IPR027640">
    <property type="entry name" value="Kinesin-like_fam"/>
</dbReference>
<dbReference type="GO" id="GO:0007018">
    <property type="term" value="P:microtubule-based movement"/>
    <property type="evidence" value="ECO:0007669"/>
    <property type="project" value="InterPro"/>
</dbReference>
<gene>
    <name evidence="7" type="ORF">WJX84_007538</name>
</gene>
<keyword evidence="3" id="KW-0067">ATP-binding</keyword>
<dbReference type="CDD" id="cd00106">
    <property type="entry name" value="KISc"/>
    <property type="match status" value="1"/>
</dbReference>
<dbReference type="EMBL" id="JALJOV010000423">
    <property type="protein sequence ID" value="KAK9863845.1"/>
    <property type="molecule type" value="Genomic_DNA"/>
</dbReference>
<protein>
    <recommendedName>
        <fullName evidence="6">Kinesin motor domain-containing protein</fullName>
    </recommendedName>
</protein>
<dbReference type="Pfam" id="PF00225">
    <property type="entry name" value="Kinesin"/>
    <property type="match status" value="1"/>
</dbReference>
<dbReference type="GO" id="GO:0003777">
    <property type="term" value="F:microtubule motor activity"/>
    <property type="evidence" value="ECO:0007669"/>
    <property type="project" value="InterPro"/>
</dbReference>
<dbReference type="PANTHER" id="PTHR47968">
    <property type="entry name" value="CENTROMERE PROTEIN E"/>
    <property type="match status" value="1"/>
</dbReference>
<evidence type="ECO:0000259" key="6">
    <source>
        <dbReference type="PROSITE" id="PS50067"/>
    </source>
</evidence>
<dbReference type="InterPro" id="IPR001752">
    <property type="entry name" value="Kinesin_motor_dom"/>
</dbReference>
<feature type="coiled-coil region" evidence="4">
    <location>
        <begin position="542"/>
        <end position="576"/>
    </location>
</feature>
<name>A0AAW1T2V1_9CHLO</name>
<accession>A0AAW1T2V1</accession>
<feature type="compositionally biased region" description="Low complexity" evidence="5">
    <location>
        <begin position="854"/>
        <end position="870"/>
    </location>
</feature>
<comment type="caution">
    <text evidence="7">The sequence shown here is derived from an EMBL/GenBank/DDBJ whole genome shotgun (WGS) entry which is preliminary data.</text>
</comment>
<feature type="region of interest" description="Disordered" evidence="5">
    <location>
        <begin position="428"/>
        <end position="449"/>
    </location>
</feature>
<keyword evidence="1 4" id="KW-0175">Coiled coil</keyword>
<evidence type="ECO:0000256" key="2">
    <source>
        <dbReference type="ARBA" id="ARBA00023175"/>
    </source>
</evidence>
<evidence type="ECO:0000313" key="8">
    <source>
        <dbReference type="Proteomes" id="UP001485043"/>
    </source>
</evidence>
<feature type="domain" description="Kinesin motor" evidence="6">
    <location>
        <begin position="166"/>
        <end position="504"/>
    </location>
</feature>
<feature type="compositionally biased region" description="Low complexity" evidence="5">
    <location>
        <begin position="784"/>
        <end position="796"/>
    </location>
</feature>
<keyword evidence="2 3" id="KW-0505">Motor protein</keyword>
<feature type="region of interest" description="Disordered" evidence="5">
    <location>
        <begin position="783"/>
        <end position="804"/>
    </location>
</feature>
<dbReference type="SUPFAM" id="SSF52540">
    <property type="entry name" value="P-loop containing nucleoside triphosphate hydrolases"/>
    <property type="match status" value="1"/>
</dbReference>
<dbReference type="PROSITE" id="PS50067">
    <property type="entry name" value="KINESIN_MOTOR_2"/>
    <property type="match status" value="1"/>
</dbReference>
<dbReference type="SMART" id="SM00129">
    <property type="entry name" value="KISc"/>
    <property type="match status" value="1"/>
</dbReference>
<feature type="coiled-coil region" evidence="4">
    <location>
        <begin position="811"/>
        <end position="845"/>
    </location>
</feature>
<keyword evidence="8" id="KW-1185">Reference proteome</keyword>
<organism evidence="7 8">
    <name type="scientific">Apatococcus fuscideae</name>
    <dbReference type="NCBI Taxonomy" id="2026836"/>
    <lineage>
        <taxon>Eukaryota</taxon>
        <taxon>Viridiplantae</taxon>
        <taxon>Chlorophyta</taxon>
        <taxon>core chlorophytes</taxon>
        <taxon>Trebouxiophyceae</taxon>
        <taxon>Chlorellales</taxon>
        <taxon>Chlorellaceae</taxon>
        <taxon>Apatococcus</taxon>
    </lineage>
</organism>